<keyword evidence="3" id="KW-1185">Reference proteome</keyword>
<dbReference type="RefSeq" id="WP_381513503.1">
    <property type="nucleotide sequence ID" value="NZ_JBHUEL010000008.1"/>
</dbReference>
<organism evidence="2 3">
    <name type="scientific">Sphingorhabdus buctiana</name>
    <dbReference type="NCBI Taxonomy" id="1508805"/>
    <lineage>
        <taxon>Bacteria</taxon>
        <taxon>Pseudomonadati</taxon>
        <taxon>Pseudomonadota</taxon>
        <taxon>Alphaproteobacteria</taxon>
        <taxon>Sphingomonadales</taxon>
        <taxon>Sphingomonadaceae</taxon>
        <taxon>Sphingorhabdus</taxon>
    </lineage>
</organism>
<keyword evidence="1" id="KW-0812">Transmembrane</keyword>
<keyword evidence="1" id="KW-1133">Transmembrane helix</keyword>
<sequence length="118" mass="12551">MITLRRISFGFAALLAASEVARWIGDIRLIPLVFDELIVAAALTAAAWVAPRYGTAPLAAAWGMFSGLMLGLLVPTLDHLLFGPPKVGAFFYSIVLALAFVGGLWASSVAMRLAYSKP</sequence>
<feature type="transmembrane region" description="Helical" evidence="1">
    <location>
        <begin position="89"/>
        <end position="115"/>
    </location>
</feature>
<feature type="transmembrane region" description="Helical" evidence="1">
    <location>
        <begin position="58"/>
        <end position="77"/>
    </location>
</feature>
<proteinExistence type="predicted"/>
<evidence type="ECO:0000313" key="3">
    <source>
        <dbReference type="Proteomes" id="UP001597215"/>
    </source>
</evidence>
<evidence type="ECO:0000313" key="2">
    <source>
        <dbReference type="EMBL" id="MFD1766876.1"/>
    </source>
</evidence>
<dbReference type="Proteomes" id="UP001597215">
    <property type="component" value="Unassembled WGS sequence"/>
</dbReference>
<dbReference type="EMBL" id="JBHUEL010000008">
    <property type="protein sequence ID" value="MFD1766876.1"/>
    <property type="molecule type" value="Genomic_DNA"/>
</dbReference>
<keyword evidence="1" id="KW-0472">Membrane</keyword>
<gene>
    <name evidence="2" type="ORF">ACFSAG_08480</name>
</gene>
<comment type="caution">
    <text evidence="2">The sequence shown here is derived from an EMBL/GenBank/DDBJ whole genome shotgun (WGS) entry which is preliminary data.</text>
</comment>
<protein>
    <submittedName>
        <fullName evidence="2">Uncharacterized protein</fullName>
    </submittedName>
</protein>
<accession>A0ABW4MCS9</accession>
<evidence type="ECO:0000256" key="1">
    <source>
        <dbReference type="SAM" id="Phobius"/>
    </source>
</evidence>
<name>A0ABW4MCS9_9SPHN</name>
<reference evidence="3" key="1">
    <citation type="journal article" date="2019" name="Int. J. Syst. Evol. Microbiol.">
        <title>The Global Catalogue of Microorganisms (GCM) 10K type strain sequencing project: providing services to taxonomists for standard genome sequencing and annotation.</title>
        <authorList>
            <consortium name="The Broad Institute Genomics Platform"/>
            <consortium name="The Broad Institute Genome Sequencing Center for Infectious Disease"/>
            <person name="Wu L."/>
            <person name="Ma J."/>
        </authorList>
    </citation>
    <scope>NUCLEOTIDE SEQUENCE [LARGE SCALE GENOMIC DNA]</scope>
    <source>
        <strain evidence="3">CGMCC 1.12449</strain>
    </source>
</reference>
<feature type="transmembrane region" description="Helical" evidence="1">
    <location>
        <begin position="32"/>
        <end position="51"/>
    </location>
</feature>